<evidence type="ECO:0000313" key="13">
    <source>
        <dbReference type="Proteomes" id="UP000000245"/>
    </source>
</evidence>
<protein>
    <recommendedName>
        <fullName evidence="5 8">Aldose 1-epimerase</fullName>
        <ecNumber evidence="4 8">5.1.3.3</ecNumber>
    </recommendedName>
</protein>
<gene>
    <name evidence="12" type="ordered locus">Acry_1033</name>
</gene>
<dbReference type="InterPro" id="IPR047215">
    <property type="entry name" value="Galactose_mutarotase-like"/>
</dbReference>
<feature type="active site" description="Proton donor" evidence="9">
    <location>
        <position position="184"/>
    </location>
</feature>
<keyword evidence="6 8" id="KW-0413">Isomerase</keyword>
<dbReference type="GO" id="GO:0004034">
    <property type="term" value="F:aldose 1-epimerase activity"/>
    <property type="evidence" value="ECO:0007669"/>
    <property type="project" value="UniProtKB-EC"/>
</dbReference>
<comment type="pathway">
    <text evidence="2 8">Carbohydrate metabolism; hexose metabolism.</text>
</comment>
<dbReference type="GO" id="GO:0033499">
    <property type="term" value="P:galactose catabolic process via UDP-galactose, Leloir pathway"/>
    <property type="evidence" value="ECO:0007669"/>
    <property type="project" value="TreeGrafter"/>
</dbReference>
<evidence type="ECO:0000313" key="12">
    <source>
        <dbReference type="EMBL" id="ABQ30249.1"/>
    </source>
</evidence>
<comment type="catalytic activity">
    <reaction evidence="1 8">
        <text>alpha-D-glucose = beta-D-glucose</text>
        <dbReference type="Rhea" id="RHEA:10264"/>
        <dbReference type="ChEBI" id="CHEBI:15903"/>
        <dbReference type="ChEBI" id="CHEBI:17925"/>
        <dbReference type="EC" id="5.1.3.3"/>
    </reaction>
</comment>
<organism evidence="12 13">
    <name type="scientific">Acidiphilium cryptum (strain JF-5)</name>
    <dbReference type="NCBI Taxonomy" id="349163"/>
    <lineage>
        <taxon>Bacteria</taxon>
        <taxon>Pseudomonadati</taxon>
        <taxon>Pseudomonadota</taxon>
        <taxon>Alphaproteobacteria</taxon>
        <taxon>Acetobacterales</taxon>
        <taxon>Acidocellaceae</taxon>
        <taxon>Acidiphilium</taxon>
    </lineage>
</organism>
<dbReference type="NCBIfam" id="NF008277">
    <property type="entry name" value="PRK11055.1"/>
    <property type="match status" value="1"/>
</dbReference>
<accession>A5FXB7</accession>
<dbReference type="GO" id="GO:0005737">
    <property type="term" value="C:cytoplasm"/>
    <property type="evidence" value="ECO:0007669"/>
    <property type="project" value="TreeGrafter"/>
</dbReference>
<keyword evidence="13" id="KW-1185">Reference proteome</keyword>
<dbReference type="Proteomes" id="UP000000245">
    <property type="component" value="Chromosome"/>
</dbReference>
<evidence type="ECO:0000256" key="2">
    <source>
        <dbReference type="ARBA" id="ARBA00005028"/>
    </source>
</evidence>
<dbReference type="InterPro" id="IPR014718">
    <property type="entry name" value="GH-type_carb-bd"/>
</dbReference>
<evidence type="ECO:0000256" key="6">
    <source>
        <dbReference type="ARBA" id="ARBA00023235"/>
    </source>
</evidence>
<dbReference type="CDD" id="cd09019">
    <property type="entry name" value="galactose_mutarotase_like"/>
    <property type="match status" value="1"/>
</dbReference>
<feature type="binding site" evidence="11">
    <location>
        <begin position="184"/>
        <end position="186"/>
    </location>
    <ligand>
        <name>beta-D-galactose</name>
        <dbReference type="ChEBI" id="CHEBI:27667"/>
    </ligand>
</feature>
<dbReference type="SUPFAM" id="SSF74650">
    <property type="entry name" value="Galactose mutarotase-like"/>
    <property type="match status" value="1"/>
</dbReference>
<keyword evidence="7 8" id="KW-0119">Carbohydrate metabolism</keyword>
<evidence type="ECO:0000256" key="9">
    <source>
        <dbReference type="PIRSR" id="PIRSR005096-1"/>
    </source>
</evidence>
<feature type="active site" description="Proton acceptor" evidence="9">
    <location>
        <position position="302"/>
    </location>
</feature>
<dbReference type="EMBL" id="CP000697">
    <property type="protein sequence ID" value="ABQ30249.1"/>
    <property type="molecule type" value="Genomic_DNA"/>
</dbReference>
<dbReference type="KEGG" id="acr:Acry_1033"/>
<feature type="binding site" evidence="11">
    <location>
        <begin position="81"/>
        <end position="82"/>
    </location>
    <ligand>
        <name>beta-D-galactose</name>
        <dbReference type="ChEBI" id="CHEBI:27667"/>
    </ligand>
</feature>
<evidence type="ECO:0000256" key="7">
    <source>
        <dbReference type="ARBA" id="ARBA00023277"/>
    </source>
</evidence>
<evidence type="ECO:0000256" key="11">
    <source>
        <dbReference type="PIRSR" id="PIRSR005096-3"/>
    </source>
</evidence>
<dbReference type="PIRSF" id="PIRSF005096">
    <property type="entry name" value="GALM"/>
    <property type="match status" value="1"/>
</dbReference>
<evidence type="ECO:0000256" key="8">
    <source>
        <dbReference type="PIRNR" id="PIRNR005096"/>
    </source>
</evidence>
<evidence type="ECO:0000256" key="3">
    <source>
        <dbReference type="ARBA" id="ARBA00006206"/>
    </source>
</evidence>
<feature type="binding site" evidence="10">
    <location>
        <position position="244"/>
    </location>
    <ligand>
        <name>beta-D-galactose</name>
        <dbReference type="ChEBI" id="CHEBI:27667"/>
    </ligand>
</feature>
<name>A5FXB7_ACICJ</name>
<dbReference type="Pfam" id="PF01263">
    <property type="entry name" value="Aldose_epim"/>
    <property type="match status" value="1"/>
</dbReference>
<dbReference type="InterPro" id="IPR015443">
    <property type="entry name" value="Aldose_1-epimerase"/>
</dbReference>
<dbReference type="InterPro" id="IPR018052">
    <property type="entry name" value="Ald1_epimerase_CS"/>
</dbReference>
<dbReference type="HOGENOM" id="CLU_031753_2_0_5"/>
<dbReference type="PANTHER" id="PTHR10091:SF0">
    <property type="entry name" value="GALACTOSE MUTAROTASE"/>
    <property type="match status" value="1"/>
</dbReference>
<dbReference type="PROSITE" id="PS00545">
    <property type="entry name" value="ALDOSE_1_EPIMERASE"/>
    <property type="match status" value="1"/>
</dbReference>
<dbReference type="Gene3D" id="2.70.98.10">
    <property type="match status" value="1"/>
</dbReference>
<dbReference type="PANTHER" id="PTHR10091">
    <property type="entry name" value="ALDOSE-1-EPIMERASE"/>
    <property type="match status" value="1"/>
</dbReference>
<dbReference type="InterPro" id="IPR008183">
    <property type="entry name" value="Aldose_1/G6P_1-epimerase"/>
</dbReference>
<dbReference type="eggNOG" id="COG2017">
    <property type="taxonomic scope" value="Bacteria"/>
</dbReference>
<dbReference type="UniPathway" id="UPA00242"/>
<dbReference type="STRING" id="349163.Acry_1033"/>
<evidence type="ECO:0000256" key="1">
    <source>
        <dbReference type="ARBA" id="ARBA00001614"/>
    </source>
</evidence>
<reference evidence="12 13" key="1">
    <citation type="submission" date="2007-05" db="EMBL/GenBank/DDBJ databases">
        <title>Complete sequence of chromosome of Acidiphilium cryptum JF-5.</title>
        <authorList>
            <consortium name="US DOE Joint Genome Institute"/>
            <person name="Copeland A."/>
            <person name="Lucas S."/>
            <person name="Lapidus A."/>
            <person name="Barry K."/>
            <person name="Detter J.C."/>
            <person name="Glavina del Rio T."/>
            <person name="Hammon N."/>
            <person name="Israni S."/>
            <person name="Dalin E."/>
            <person name="Tice H."/>
            <person name="Pitluck S."/>
            <person name="Sims D."/>
            <person name="Brettin T."/>
            <person name="Bruce D."/>
            <person name="Han C."/>
            <person name="Schmutz J."/>
            <person name="Larimer F."/>
            <person name="Land M."/>
            <person name="Hauser L."/>
            <person name="Kyrpides N."/>
            <person name="Kim E."/>
            <person name="Magnuson T."/>
            <person name="Richardson P."/>
        </authorList>
    </citation>
    <scope>NUCLEOTIDE SEQUENCE [LARGE SCALE GENOMIC DNA]</scope>
    <source>
        <strain evidence="12 13">JF-5</strain>
    </source>
</reference>
<dbReference type="GO" id="GO:0030246">
    <property type="term" value="F:carbohydrate binding"/>
    <property type="evidence" value="ECO:0007669"/>
    <property type="project" value="InterPro"/>
</dbReference>
<dbReference type="AlphaFoldDB" id="A5FXB7"/>
<dbReference type="GO" id="GO:0006006">
    <property type="term" value="P:glucose metabolic process"/>
    <property type="evidence" value="ECO:0007669"/>
    <property type="project" value="TreeGrafter"/>
</dbReference>
<evidence type="ECO:0000256" key="10">
    <source>
        <dbReference type="PIRSR" id="PIRSR005096-2"/>
    </source>
</evidence>
<dbReference type="InterPro" id="IPR011013">
    <property type="entry name" value="Gal_mutarotase_sf_dom"/>
</dbReference>
<dbReference type="RefSeq" id="WP_011941940.1">
    <property type="nucleotide sequence ID" value="NC_009484.1"/>
</dbReference>
<sequence>MPEPVIAPYGTTRAGAKVRRITLANAAGMSVSLLDYGGIVDELLAPDRRGRLANVVLSCPTLADYETKSPYFGALVGRYANRIAGAAFTLDGVRHTLPANEGANTLHGGPADGPAPNFSHRVWDIVAATGSALTLRLHSPDGENGFPGDLTVYVTYTLTPDNTLRLDYAARVAGRATVLNLTNHAYFNLAGGGTALDHEIAVAAARYLPPDAANIPTGAIAPVAGTWLDLTCQQRIGPARAGLDHCFVLDKPEGVIGPAALLRDPASGRVLAVETTEPAVQVYAAGKLDLPPYGPGDGIALETQHFPDSPNRPAFPSTRLDPGEAFRSSTVWRFTTDQTRT</sequence>
<evidence type="ECO:0000256" key="5">
    <source>
        <dbReference type="ARBA" id="ARBA00014165"/>
    </source>
</evidence>
<comment type="similarity">
    <text evidence="3 8">Belongs to the aldose epimerase family.</text>
</comment>
<dbReference type="EC" id="5.1.3.3" evidence="4 8"/>
<evidence type="ECO:0000256" key="4">
    <source>
        <dbReference type="ARBA" id="ARBA00013185"/>
    </source>
</evidence>
<proteinExistence type="inferred from homology"/>